<organism evidence="1 2">
    <name type="scientific">Araneus ventricosus</name>
    <name type="common">Orbweaver spider</name>
    <name type="synonym">Epeira ventricosa</name>
    <dbReference type="NCBI Taxonomy" id="182803"/>
    <lineage>
        <taxon>Eukaryota</taxon>
        <taxon>Metazoa</taxon>
        <taxon>Ecdysozoa</taxon>
        <taxon>Arthropoda</taxon>
        <taxon>Chelicerata</taxon>
        <taxon>Arachnida</taxon>
        <taxon>Araneae</taxon>
        <taxon>Araneomorphae</taxon>
        <taxon>Entelegynae</taxon>
        <taxon>Araneoidea</taxon>
        <taxon>Araneidae</taxon>
        <taxon>Araneus</taxon>
    </lineage>
</organism>
<feature type="non-terminal residue" evidence="1">
    <location>
        <position position="76"/>
    </location>
</feature>
<comment type="caution">
    <text evidence="1">The sequence shown here is derived from an EMBL/GenBank/DDBJ whole genome shotgun (WGS) entry which is preliminary data.</text>
</comment>
<name>A0A4Y2VH68_ARAVE</name>
<protein>
    <submittedName>
        <fullName evidence="1">Uncharacterized protein</fullName>
    </submittedName>
</protein>
<proteinExistence type="predicted"/>
<evidence type="ECO:0000313" key="1">
    <source>
        <dbReference type="EMBL" id="GBO23951.1"/>
    </source>
</evidence>
<dbReference type="AlphaFoldDB" id="A0A4Y2VH68"/>
<accession>A0A4Y2VH68</accession>
<dbReference type="Proteomes" id="UP000499080">
    <property type="component" value="Unassembled WGS sequence"/>
</dbReference>
<gene>
    <name evidence="1" type="ORF">AVEN_258328_1</name>
</gene>
<keyword evidence="2" id="KW-1185">Reference proteome</keyword>
<evidence type="ECO:0000313" key="2">
    <source>
        <dbReference type="Proteomes" id="UP000499080"/>
    </source>
</evidence>
<reference evidence="1 2" key="1">
    <citation type="journal article" date="2019" name="Sci. Rep.">
        <title>Orb-weaving spider Araneus ventricosus genome elucidates the spidroin gene catalogue.</title>
        <authorList>
            <person name="Kono N."/>
            <person name="Nakamura H."/>
            <person name="Ohtoshi R."/>
            <person name="Moran D.A.P."/>
            <person name="Shinohara A."/>
            <person name="Yoshida Y."/>
            <person name="Fujiwara M."/>
            <person name="Mori M."/>
            <person name="Tomita M."/>
            <person name="Arakawa K."/>
        </authorList>
    </citation>
    <scope>NUCLEOTIDE SEQUENCE [LARGE SCALE GENOMIC DNA]</scope>
</reference>
<sequence>MAAAIFIRVVSRYGKVTTGYWMKPLTPPPGGERVDLALISLKRYEIEKKSDIKVVQHYRFSTKRHLDSTTFHQVAL</sequence>
<dbReference type="EMBL" id="BGPR01046966">
    <property type="protein sequence ID" value="GBO23951.1"/>
    <property type="molecule type" value="Genomic_DNA"/>
</dbReference>